<dbReference type="InterPro" id="IPR018247">
    <property type="entry name" value="EF_Hand_1_Ca_BS"/>
</dbReference>
<dbReference type="InterPro" id="IPR013783">
    <property type="entry name" value="Ig-like_fold"/>
</dbReference>
<sequence>MRSSFFDNLAVIFIPLFLLIGLLIAPFSNVSAQSSRIDYTPKLDHLEPQNPNYPKYAPNRIIVKFKKDQSPLVLQEKVDERIKQRSSLTGLLSQQITDVAYHIRGQELPEIQLEKLNSFAEIRDVEGTSIFKLLPQSKETFIYENTEKKDIDVEKIAVDFEKLKEVDFAEPDYVTRAFFTPNDTYYSIQWNYDKINAPNAWDIEKGSTNGSVIIAVVDTGIAWNHLDLDDKILAVYDLCSGDMYMDCSGSKGYDYNTHGSHVAGTAAAETNNAKGVAGTGFNTKLISLKALDNHGKGYDTWMANALYTLIYYYSGDHIVVNMSLGLGNNSQVLQNAVTAAHNAGFVIVAAAGNENTNTISYPAGSLEVISVASIGPNDTKSSFSNYGPSWVDIAAPGGEIPCKGDGSNCILSTTSVGIDGLHYFGLMAGTSQASPHVAGAAALVWGKNPSFTNLQVRNILQSSASQIMGTGTYWKYGKLNAAAALAPPAATITPIPTLTPLPTSTPTLTPTPTTAPAPDLIVESINVIDSQTGPSGTYDIVVTIKNQGDATAGFHRNYLYLNPIDQPPILSTQDTSNGTYGGNLPPGQNYEWAIIENAFAETNYVIYAWVDRDNGVIESDDSNNQLMIDYTVLAPTPTPDACPLFSLGDVTCDGVINSADYAVWYTEYLCTIDDNINCTTESDFDNNGIINLFDFVILISGIRYVSLK</sequence>
<feature type="domain" description="CARDB" evidence="8">
    <location>
        <begin position="517"/>
        <end position="626"/>
    </location>
</feature>
<dbReference type="InterPro" id="IPR015500">
    <property type="entry name" value="Peptidase_S8_subtilisin-rel"/>
</dbReference>
<dbReference type="Pfam" id="PF07705">
    <property type="entry name" value="CARDB"/>
    <property type="match status" value="1"/>
</dbReference>
<dbReference type="InterPro" id="IPR023828">
    <property type="entry name" value="Peptidase_S8_Ser-AS"/>
</dbReference>
<dbReference type="InterPro" id="IPR036852">
    <property type="entry name" value="Peptidase_S8/S53_dom_sf"/>
</dbReference>
<feature type="active site" description="Charge relay system" evidence="5">
    <location>
        <position position="431"/>
    </location>
</feature>
<feature type="domain" description="Peptidase S8/S53" evidence="7">
    <location>
        <begin position="211"/>
        <end position="465"/>
    </location>
</feature>
<dbReference type="InterPro" id="IPR022398">
    <property type="entry name" value="Peptidase_S8_His-AS"/>
</dbReference>
<dbReference type="InterPro" id="IPR000209">
    <property type="entry name" value="Peptidase_S8/S53_dom"/>
</dbReference>
<dbReference type="InterPro" id="IPR023827">
    <property type="entry name" value="Peptidase_S8_Asp-AS"/>
</dbReference>
<protein>
    <recommendedName>
        <fullName evidence="11">Dockerin domain-containing protein</fullName>
    </recommendedName>
</protein>
<evidence type="ECO:0000256" key="2">
    <source>
        <dbReference type="ARBA" id="ARBA00022670"/>
    </source>
</evidence>
<evidence type="ECO:0000256" key="3">
    <source>
        <dbReference type="ARBA" id="ARBA00022801"/>
    </source>
</evidence>
<dbReference type="AlphaFoldDB" id="A0A2M6IUN8"/>
<evidence type="ECO:0000259" key="8">
    <source>
        <dbReference type="Pfam" id="PF07705"/>
    </source>
</evidence>
<feature type="active site" description="Charge relay system" evidence="5">
    <location>
        <position position="218"/>
    </location>
</feature>
<dbReference type="InterPro" id="IPR050131">
    <property type="entry name" value="Peptidase_S8_subtilisin-like"/>
</dbReference>
<dbReference type="Gene3D" id="1.10.1330.10">
    <property type="entry name" value="Dockerin domain"/>
    <property type="match status" value="1"/>
</dbReference>
<dbReference type="GO" id="GO:0006508">
    <property type="term" value="P:proteolysis"/>
    <property type="evidence" value="ECO:0007669"/>
    <property type="project" value="UniProtKB-KW"/>
</dbReference>
<dbReference type="GO" id="GO:0000272">
    <property type="term" value="P:polysaccharide catabolic process"/>
    <property type="evidence" value="ECO:0007669"/>
    <property type="project" value="InterPro"/>
</dbReference>
<dbReference type="SUPFAM" id="SSF63446">
    <property type="entry name" value="Type I dockerin domain"/>
    <property type="match status" value="1"/>
</dbReference>
<accession>A0A2M6IUN8</accession>
<dbReference type="SUPFAM" id="SSF52743">
    <property type="entry name" value="Subtilisin-like"/>
    <property type="match status" value="1"/>
</dbReference>
<name>A0A2M6IUN8_9BACT</name>
<evidence type="ECO:0000259" key="7">
    <source>
        <dbReference type="Pfam" id="PF00082"/>
    </source>
</evidence>
<reference evidence="9 10" key="1">
    <citation type="submission" date="2017-09" db="EMBL/GenBank/DDBJ databases">
        <title>Depth-based differentiation of microbial function through sediment-hosted aquifers and enrichment of novel symbionts in the deep terrestrial subsurface.</title>
        <authorList>
            <person name="Probst A.J."/>
            <person name="Ladd B."/>
            <person name="Jarett J.K."/>
            <person name="Geller-Mcgrath D.E."/>
            <person name="Sieber C.M."/>
            <person name="Emerson J.B."/>
            <person name="Anantharaman K."/>
            <person name="Thomas B.C."/>
            <person name="Malmstrom R."/>
            <person name="Stieglmeier M."/>
            <person name="Klingl A."/>
            <person name="Woyke T."/>
            <person name="Ryan C.M."/>
            <person name="Banfield J.F."/>
        </authorList>
    </citation>
    <scope>NUCLEOTIDE SEQUENCE [LARGE SCALE GENOMIC DNA]</scope>
    <source>
        <strain evidence="9">CG11_big_fil_rev_8_21_14_0_20_36_8</strain>
    </source>
</reference>
<dbReference type="GO" id="GO:0004252">
    <property type="term" value="F:serine-type endopeptidase activity"/>
    <property type="evidence" value="ECO:0007669"/>
    <property type="project" value="UniProtKB-UniRule"/>
</dbReference>
<dbReference type="PROSITE" id="PS00018">
    <property type="entry name" value="EF_HAND_1"/>
    <property type="match status" value="1"/>
</dbReference>
<proteinExistence type="inferred from homology"/>
<dbReference type="PANTHER" id="PTHR43806:SF11">
    <property type="entry name" value="CEREVISIN-RELATED"/>
    <property type="match status" value="1"/>
</dbReference>
<dbReference type="PROSITE" id="PS00137">
    <property type="entry name" value="SUBTILASE_HIS"/>
    <property type="match status" value="1"/>
</dbReference>
<dbReference type="PROSITE" id="PS00138">
    <property type="entry name" value="SUBTILASE_SER"/>
    <property type="match status" value="1"/>
</dbReference>
<keyword evidence="3 5" id="KW-0378">Hydrolase</keyword>
<organism evidence="9 10">
    <name type="scientific">Candidatus Roizmanbacteria bacterium CG11_big_fil_rev_8_21_14_0_20_36_8</name>
    <dbReference type="NCBI Taxonomy" id="1974856"/>
    <lineage>
        <taxon>Bacteria</taxon>
        <taxon>Candidatus Roizmaniibacteriota</taxon>
    </lineage>
</organism>
<evidence type="ECO:0000256" key="4">
    <source>
        <dbReference type="ARBA" id="ARBA00022825"/>
    </source>
</evidence>
<feature type="active site" description="Charge relay system" evidence="5">
    <location>
        <position position="258"/>
    </location>
</feature>
<dbReference type="InterPro" id="IPR036439">
    <property type="entry name" value="Dockerin_dom_sf"/>
</dbReference>
<keyword evidence="4 5" id="KW-0720">Serine protease</keyword>
<keyword evidence="2 5" id="KW-0645">Protease</keyword>
<dbReference type="Gene3D" id="2.60.40.10">
    <property type="entry name" value="Immunoglobulins"/>
    <property type="match status" value="1"/>
</dbReference>
<dbReference type="PRINTS" id="PR00723">
    <property type="entry name" value="SUBTILISIN"/>
</dbReference>
<evidence type="ECO:0000313" key="9">
    <source>
        <dbReference type="EMBL" id="PIQ73547.1"/>
    </source>
</evidence>
<dbReference type="PROSITE" id="PS51892">
    <property type="entry name" value="SUBTILASE"/>
    <property type="match status" value="1"/>
</dbReference>
<dbReference type="InterPro" id="IPR011635">
    <property type="entry name" value="CARDB"/>
</dbReference>
<evidence type="ECO:0000256" key="6">
    <source>
        <dbReference type="RuleBase" id="RU003355"/>
    </source>
</evidence>
<comment type="similarity">
    <text evidence="1 5 6">Belongs to the peptidase S8 family.</text>
</comment>
<evidence type="ECO:0000256" key="5">
    <source>
        <dbReference type="PROSITE-ProRule" id="PRU01240"/>
    </source>
</evidence>
<dbReference type="Pfam" id="PF00082">
    <property type="entry name" value="Peptidase_S8"/>
    <property type="match status" value="1"/>
</dbReference>
<dbReference type="Proteomes" id="UP000231056">
    <property type="component" value="Unassembled WGS sequence"/>
</dbReference>
<dbReference type="PANTHER" id="PTHR43806">
    <property type="entry name" value="PEPTIDASE S8"/>
    <property type="match status" value="1"/>
</dbReference>
<comment type="caution">
    <text evidence="9">The sequence shown here is derived from an EMBL/GenBank/DDBJ whole genome shotgun (WGS) entry which is preliminary data.</text>
</comment>
<evidence type="ECO:0008006" key="11">
    <source>
        <dbReference type="Google" id="ProtNLM"/>
    </source>
</evidence>
<evidence type="ECO:0000256" key="1">
    <source>
        <dbReference type="ARBA" id="ARBA00011073"/>
    </source>
</evidence>
<evidence type="ECO:0000313" key="10">
    <source>
        <dbReference type="Proteomes" id="UP000231056"/>
    </source>
</evidence>
<dbReference type="PROSITE" id="PS00136">
    <property type="entry name" value="SUBTILASE_ASP"/>
    <property type="match status" value="1"/>
</dbReference>
<gene>
    <name evidence="9" type="ORF">COV58_01925</name>
</gene>
<dbReference type="EMBL" id="PCVM01000046">
    <property type="protein sequence ID" value="PIQ73547.1"/>
    <property type="molecule type" value="Genomic_DNA"/>
</dbReference>
<dbReference type="Gene3D" id="3.40.50.200">
    <property type="entry name" value="Peptidase S8/S53 domain"/>
    <property type="match status" value="1"/>
</dbReference>